<keyword evidence="2" id="KW-1185">Reference proteome</keyword>
<gene>
    <name evidence="1" type="ORF">Glove_311g53</name>
</gene>
<accession>A0A397HRE1</accession>
<sequence>MLTSILPFHDFTDLIERKTICSQLQCYRNKGNPYTRNGSKGKKAIAIYPAITVPQKKKKPCTHNYSFTEIRKKANKEKRKKKPCTRNYSFTEIRKEGKKKKPYTRNYNFTKEGSDNNIQMDNMSIYNSIENSVNEISFTNGPAPRSDYTATLFDNYIVYIGEVETSSSTSTLVDINVLHEFNDISSQKWTFKKIL</sequence>
<comment type="caution">
    <text evidence="1">The sequence shown here is derived from an EMBL/GenBank/DDBJ whole genome shotgun (WGS) entry which is preliminary data.</text>
</comment>
<proteinExistence type="predicted"/>
<dbReference type="Proteomes" id="UP000266861">
    <property type="component" value="Unassembled WGS sequence"/>
</dbReference>
<protein>
    <submittedName>
        <fullName evidence="1">Uncharacterized protein</fullName>
    </submittedName>
</protein>
<name>A0A397HRE1_9GLOM</name>
<evidence type="ECO:0000313" key="1">
    <source>
        <dbReference type="EMBL" id="RHZ65789.1"/>
    </source>
</evidence>
<dbReference type="EMBL" id="PQFF01000285">
    <property type="protein sequence ID" value="RHZ65789.1"/>
    <property type="molecule type" value="Genomic_DNA"/>
</dbReference>
<evidence type="ECO:0000313" key="2">
    <source>
        <dbReference type="Proteomes" id="UP000266861"/>
    </source>
</evidence>
<reference evidence="1 2" key="1">
    <citation type="submission" date="2018-08" db="EMBL/GenBank/DDBJ databases">
        <title>Genome and evolution of the arbuscular mycorrhizal fungus Diversispora epigaea (formerly Glomus versiforme) and its bacterial endosymbionts.</title>
        <authorList>
            <person name="Sun X."/>
            <person name="Fei Z."/>
            <person name="Harrison M."/>
        </authorList>
    </citation>
    <scope>NUCLEOTIDE SEQUENCE [LARGE SCALE GENOMIC DNA]</scope>
    <source>
        <strain evidence="1 2">IT104</strain>
    </source>
</reference>
<dbReference type="AlphaFoldDB" id="A0A397HRE1"/>
<dbReference type="Gene3D" id="2.120.10.80">
    <property type="entry name" value="Kelch-type beta propeller"/>
    <property type="match status" value="1"/>
</dbReference>
<organism evidence="1 2">
    <name type="scientific">Diversispora epigaea</name>
    <dbReference type="NCBI Taxonomy" id="1348612"/>
    <lineage>
        <taxon>Eukaryota</taxon>
        <taxon>Fungi</taxon>
        <taxon>Fungi incertae sedis</taxon>
        <taxon>Mucoromycota</taxon>
        <taxon>Glomeromycotina</taxon>
        <taxon>Glomeromycetes</taxon>
        <taxon>Diversisporales</taxon>
        <taxon>Diversisporaceae</taxon>
        <taxon>Diversispora</taxon>
    </lineage>
</organism>
<dbReference type="InterPro" id="IPR015915">
    <property type="entry name" value="Kelch-typ_b-propeller"/>
</dbReference>